<protein>
    <submittedName>
        <fullName evidence="3">Uncharacterized protein</fullName>
    </submittedName>
</protein>
<feature type="compositionally biased region" description="Polar residues" evidence="2">
    <location>
        <begin position="391"/>
        <end position="405"/>
    </location>
</feature>
<dbReference type="PANTHER" id="PTHR15750:SF2">
    <property type="entry name" value="VASOHIBIN"/>
    <property type="match status" value="1"/>
</dbReference>
<feature type="region of interest" description="Disordered" evidence="2">
    <location>
        <begin position="391"/>
        <end position="469"/>
    </location>
</feature>
<keyword evidence="4" id="KW-1185">Reference proteome</keyword>
<feature type="active site" evidence="1">
    <location>
        <position position="169"/>
    </location>
</feature>
<accession>A0A8S4PDV5</accession>
<dbReference type="InterPro" id="IPR028131">
    <property type="entry name" value="VASH1"/>
</dbReference>
<evidence type="ECO:0000313" key="3">
    <source>
        <dbReference type="EMBL" id="CAH1792342.1"/>
    </source>
</evidence>
<dbReference type="Pfam" id="PF14822">
    <property type="entry name" value="Vasohibin"/>
    <property type="match status" value="1"/>
</dbReference>
<name>A0A8S4PDV5_OWEFU</name>
<organism evidence="3 4">
    <name type="scientific">Owenia fusiformis</name>
    <name type="common">Polychaete worm</name>
    <dbReference type="NCBI Taxonomy" id="6347"/>
    <lineage>
        <taxon>Eukaryota</taxon>
        <taxon>Metazoa</taxon>
        <taxon>Spiralia</taxon>
        <taxon>Lophotrochozoa</taxon>
        <taxon>Annelida</taxon>
        <taxon>Polychaeta</taxon>
        <taxon>Sedentaria</taxon>
        <taxon>Canalipalpata</taxon>
        <taxon>Sabellida</taxon>
        <taxon>Oweniida</taxon>
        <taxon>Oweniidae</taxon>
        <taxon>Owenia</taxon>
    </lineage>
</organism>
<dbReference type="PANTHER" id="PTHR15750">
    <property type="entry name" value="VASOHIBIN-1-LIKE ISOFORM X2"/>
    <property type="match status" value="1"/>
</dbReference>
<feature type="active site" evidence="1">
    <location>
        <position position="134"/>
    </location>
</feature>
<dbReference type="AlphaFoldDB" id="A0A8S4PDV5"/>
<dbReference type="OrthoDB" id="9974232at2759"/>
<gene>
    <name evidence="3" type="ORF">OFUS_LOCUS17315</name>
</gene>
<evidence type="ECO:0000313" key="4">
    <source>
        <dbReference type="Proteomes" id="UP000749559"/>
    </source>
</evidence>
<proteinExistence type="predicted"/>
<sequence>MQSLQQSLKCEDEDEVGEENGVLFWVNKSGFPIDEKTWERMWNHVSKIHPGGMDMVYDIKSKLVLPEVASASAPMNLPASIPVCEKMEVIQKYMSQLQYNHTGTQFFEIRKNRPISGLMESARDMIKESLPIKCLEAVILGIYLTNGIPGTERFPISFKTSFMGNIHRHVVLGVYNGGRYGALGMSRRDDLMNKPLIYKSLSELIVDYEDSYTKYWHEIKKVKIGLPVSHDPHSYEHIEWRHLSLNVPKLSREEMCKELDRHAREMRVRSKVPAGGVPISPTKVSTQPSIAGIKKNTSNKKKHSKSANEKSSPNKQNKDFTLQQNKDITLQQNKDVTLQQNKDVTLQQNKDVTLQQNKDVTLQQNKDVTLQQNKDVTLQQNKDVTLQQNKESNHLMNSSQVNDNEPSSKDKGANNTITNNLDETDSAKSNNESQGNVNTDTSNNDILETPIQGSGEERTTNSHVYQIRM</sequence>
<evidence type="ECO:0000256" key="2">
    <source>
        <dbReference type="SAM" id="MobiDB-lite"/>
    </source>
</evidence>
<feature type="region of interest" description="Disordered" evidence="2">
    <location>
        <begin position="267"/>
        <end position="320"/>
    </location>
</feature>
<dbReference type="GO" id="GO:0005737">
    <property type="term" value="C:cytoplasm"/>
    <property type="evidence" value="ECO:0007669"/>
    <property type="project" value="InterPro"/>
</dbReference>
<dbReference type="Proteomes" id="UP000749559">
    <property type="component" value="Unassembled WGS sequence"/>
</dbReference>
<evidence type="ECO:0000256" key="1">
    <source>
        <dbReference type="PIRSR" id="PIRSR628131-1"/>
    </source>
</evidence>
<feature type="active site" evidence="1">
    <location>
        <position position="186"/>
    </location>
</feature>
<comment type="caution">
    <text evidence="3">The sequence shown here is derived from an EMBL/GenBank/DDBJ whole genome shotgun (WGS) entry which is preliminary data.</text>
</comment>
<feature type="compositionally biased region" description="Polar residues" evidence="2">
    <location>
        <begin position="413"/>
        <end position="446"/>
    </location>
</feature>
<reference evidence="3" key="1">
    <citation type="submission" date="2022-03" db="EMBL/GenBank/DDBJ databases">
        <authorList>
            <person name="Martin C."/>
        </authorList>
    </citation>
    <scope>NUCLEOTIDE SEQUENCE</scope>
</reference>
<dbReference type="EMBL" id="CAIIXF020000008">
    <property type="protein sequence ID" value="CAH1792342.1"/>
    <property type="molecule type" value="Genomic_DNA"/>
</dbReference>